<protein>
    <submittedName>
        <fullName evidence="2">Uncharacterized protein</fullName>
    </submittedName>
</protein>
<accession>A0AA38H8H2</accession>
<evidence type="ECO:0000313" key="2">
    <source>
        <dbReference type="EMBL" id="KAI9635690.1"/>
    </source>
</evidence>
<dbReference type="GeneID" id="77727843"/>
<dbReference type="RefSeq" id="XP_052945467.1">
    <property type="nucleotide sequence ID" value="XM_053088638.1"/>
</dbReference>
<dbReference type="EMBL" id="JAKWFO010000005">
    <property type="protein sequence ID" value="KAI9635690.1"/>
    <property type="molecule type" value="Genomic_DNA"/>
</dbReference>
<dbReference type="AlphaFoldDB" id="A0AA38H8H2"/>
<dbReference type="Proteomes" id="UP001164286">
    <property type="component" value="Unassembled WGS sequence"/>
</dbReference>
<gene>
    <name evidence="2" type="ORF">MKK02DRAFT_33057</name>
</gene>
<comment type="caution">
    <text evidence="2">The sequence shown here is derived from an EMBL/GenBank/DDBJ whole genome shotgun (WGS) entry which is preliminary data.</text>
</comment>
<evidence type="ECO:0000256" key="1">
    <source>
        <dbReference type="SAM" id="MobiDB-lite"/>
    </source>
</evidence>
<proteinExistence type="predicted"/>
<reference evidence="2" key="1">
    <citation type="journal article" date="2022" name="G3 (Bethesda)">
        <title>High quality genome of the basidiomycete yeast Dioszegia hungarica PDD-24b-2 isolated from cloud water.</title>
        <authorList>
            <person name="Jarrige D."/>
            <person name="Haridas S."/>
            <person name="Bleykasten-Grosshans C."/>
            <person name="Joly M."/>
            <person name="Nadalig T."/>
            <person name="Sancelme M."/>
            <person name="Vuilleumier S."/>
            <person name="Grigoriev I.V."/>
            <person name="Amato P."/>
            <person name="Bringel F."/>
        </authorList>
    </citation>
    <scope>NUCLEOTIDE SEQUENCE</scope>
    <source>
        <strain evidence="2">PDD-24b-2</strain>
    </source>
</reference>
<evidence type="ECO:0000313" key="3">
    <source>
        <dbReference type="Proteomes" id="UP001164286"/>
    </source>
</evidence>
<sequence>MLAALEQRETGMAGHHASPASHFRLLDLPREIIRLVCIHLYDPLELSQQDRLTWGIFSTVDMDGPRQEDLASLIRFGWVCRKVRREARVVLFRCIRVNELKQLHEVVEHRDSWGKYVRSIIIDLNMFDPDPESDSLNTSPFLGSTPQGRLVHSILPRQPRSCWSESAQLVELFRSLPSLSHMSIFADASDDSALALFFSSLIAHPSLHVPPPPTRPSTPKLLPTGRSRASLSATAPLFAPATPVPDQPPLPISARLTSFGWRQRAPPPSGFRQYAQVSTFVSTLHLIRHCYRLSTLVLDADMDEMDPEDILTVCRELRQRPPPNGEQSERVSMTLCGPIRGWDVGSGGRGGFLEKMVREYTGFKELFIDRPLRKSHEAHETTVAHFITLLRPIAQLPYLRLLQVGSYTWSSEAQLEIVHTLAQMLPTILVVGLLNEQAQTSWWGLWRRLQPPNPHFVGEGVKRRKVEDGEVLAVPLGDGHLKMLEDEADSREMQTGAMSRNTKVEKAAPADVEMGAPNDVLLPPNAVAVPVVGTEGSRSNGGNGVEGRMSLKRLLETD</sequence>
<feature type="region of interest" description="Disordered" evidence="1">
    <location>
        <begin position="534"/>
        <end position="558"/>
    </location>
</feature>
<organism evidence="2 3">
    <name type="scientific">Dioszegia hungarica</name>
    <dbReference type="NCBI Taxonomy" id="4972"/>
    <lineage>
        <taxon>Eukaryota</taxon>
        <taxon>Fungi</taxon>
        <taxon>Dikarya</taxon>
        <taxon>Basidiomycota</taxon>
        <taxon>Agaricomycotina</taxon>
        <taxon>Tremellomycetes</taxon>
        <taxon>Tremellales</taxon>
        <taxon>Bulleribasidiaceae</taxon>
        <taxon>Dioszegia</taxon>
    </lineage>
</organism>
<name>A0AA38H8H2_9TREE</name>
<keyword evidence="3" id="KW-1185">Reference proteome</keyword>